<dbReference type="Gene3D" id="1.10.3210.10">
    <property type="entry name" value="Hypothetical protein af1432"/>
    <property type="match status" value="1"/>
</dbReference>
<accession>Q97E65</accession>
<dbReference type="SUPFAM" id="SSF109604">
    <property type="entry name" value="HD-domain/PDEase-like"/>
    <property type="match status" value="1"/>
</dbReference>
<proteinExistence type="predicted"/>
<dbReference type="GeneID" id="44999748"/>
<sequence>MLYLEQSVFKIILLSKNKQIHDFLSEIIHSAKFENASINILHAYSVEECKTIVVNNSDTALLFIDSENTINLRSVNNELFIVTYIRDVLKNKSLQVILRNNFSGKYTPDKIIMKYEINQFIYNNLDSSMTLSSIFASLKAFENIEASEKGKKGLEQVIKSSSNIFEIHSLHKFAVGMLNQLSLIIKSGSNLPFLSTSCFVASKKGNHFYILLGRGRFSSHINENVFDVISTKTMKEFKTVVSAKKNKYSRDHFILYFNNNSDYQMLIYFEKLKKLPKSSVTIIDLFCKNMNIAFDNVCLNHELESTQKEIIFTLGEISEVRSHETGHHVKRVAEYSNLLALRYGLTQREAEIIKLASPMHDVGKLAIPDSILNKPASLTNEEFEVMKTHSKIGYDMLKSSNRKLMKSAAIIALEHHERFDGTGYPYGLSGNDIHIYGRITSIADVFDALGTKRVYKDAWSLNKILLHFRREKGRQFDPKLIEIFFENLDKILTIRRTFSD</sequence>
<dbReference type="HOGENOM" id="CLU_000445_92_10_9"/>
<dbReference type="InterPro" id="IPR037522">
    <property type="entry name" value="HD_GYP_dom"/>
</dbReference>
<dbReference type="eggNOG" id="COG3437">
    <property type="taxonomic scope" value="Bacteria"/>
</dbReference>
<dbReference type="CDD" id="cd00077">
    <property type="entry name" value="HDc"/>
    <property type="match status" value="1"/>
</dbReference>
<dbReference type="EMBL" id="AE001437">
    <property type="protein sequence ID" value="AAK81185.1"/>
    <property type="molecule type" value="Genomic_DNA"/>
</dbReference>
<dbReference type="InterPro" id="IPR052020">
    <property type="entry name" value="Cyclic_di-GMP/3'3'-cGAMP_PDE"/>
</dbReference>
<gene>
    <name evidence="2" type="ordered locus">CA_C3251</name>
</gene>
<keyword evidence="3" id="KW-1185">Reference proteome</keyword>
<evidence type="ECO:0000313" key="2">
    <source>
        <dbReference type="EMBL" id="AAK81185.1"/>
    </source>
</evidence>
<dbReference type="PIR" id="F97299">
    <property type="entry name" value="F97299"/>
</dbReference>
<dbReference type="InterPro" id="IPR021800">
    <property type="entry name" value="DUF3369"/>
</dbReference>
<dbReference type="Pfam" id="PF11849">
    <property type="entry name" value="DUF3369"/>
    <property type="match status" value="1"/>
</dbReference>
<dbReference type="AlphaFoldDB" id="Q97E65"/>
<dbReference type="KEGG" id="cac:CA_C3251"/>
<protein>
    <submittedName>
        <fullName evidence="2">Sensory transduction protein containing HD_GYP domain</fullName>
    </submittedName>
</protein>
<feature type="domain" description="HD-GYP" evidence="1">
    <location>
        <begin position="303"/>
        <end position="500"/>
    </location>
</feature>
<dbReference type="Pfam" id="PF13487">
    <property type="entry name" value="HD_5"/>
    <property type="match status" value="1"/>
</dbReference>
<dbReference type="RefSeq" id="WP_010966525.1">
    <property type="nucleotide sequence ID" value="NC_003030.1"/>
</dbReference>
<reference evidence="2 3" key="1">
    <citation type="journal article" date="2001" name="J. Bacteriol.">
        <title>Genome sequence and comparative analysis of the solvent-producing bacterium Clostridium acetobutylicum.</title>
        <authorList>
            <person name="Nolling J."/>
            <person name="Breton G."/>
            <person name="Omelchenko M.V."/>
            <person name="Makarova K.S."/>
            <person name="Zeng Q."/>
            <person name="Gibson R."/>
            <person name="Lee H.M."/>
            <person name="Dubois J."/>
            <person name="Qiu D."/>
            <person name="Hitti J."/>
            <person name="Wolf Y.I."/>
            <person name="Tatusov R.L."/>
            <person name="Sabathe F."/>
            <person name="Doucette-Stamm L."/>
            <person name="Soucaille P."/>
            <person name="Daly M.J."/>
            <person name="Bennett G.N."/>
            <person name="Koonin E.V."/>
            <person name="Smith D.R."/>
        </authorList>
    </citation>
    <scope>NUCLEOTIDE SEQUENCE [LARGE SCALE GENOMIC DNA]</scope>
    <source>
        <strain evidence="3">ATCC 824 / DSM 792 / JCM 1419 / LMG 5710 / VKM B-1787</strain>
    </source>
</reference>
<name>Q97E65_CLOAB</name>
<dbReference type="PANTHER" id="PTHR45228:SF9">
    <property type="entry name" value="3'3'-CGAMP-SPECIFIC PHOSPHODIESTERASE 2"/>
    <property type="match status" value="1"/>
</dbReference>
<dbReference type="Proteomes" id="UP000000814">
    <property type="component" value="Chromosome"/>
</dbReference>
<dbReference type="PROSITE" id="PS51832">
    <property type="entry name" value="HD_GYP"/>
    <property type="match status" value="1"/>
</dbReference>
<dbReference type="PATRIC" id="fig|272562.8.peg.3429"/>
<dbReference type="STRING" id="272562.CA_C3251"/>
<organism evidence="2 3">
    <name type="scientific">Clostridium acetobutylicum (strain ATCC 824 / DSM 792 / JCM 1419 / IAM 19013 / LMG 5710 / NBRC 13948 / NRRL B-527 / VKM B-1787 / 2291 / W)</name>
    <dbReference type="NCBI Taxonomy" id="272562"/>
    <lineage>
        <taxon>Bacteria</taxon>
        <taxon>Bacillati</taxon>
        <taxon>Bacillota</taxon>
        <taxon>Clostridia</taxon>
        <taxon>Eubacteriales</taxon>
        <taxon>Clostridiaceae</taxon>
        <taxon>Clostridium</taxon>
    </lineage>
</organism>
<dbReference type="OrthoDB" id="9804747at2"/>
<dbReference type="InterPro" id="IPR003607">
    <property type="entry name" value="HD/PDEase_dom"/>
</dbReference>
<dbReference type="PANTHER" id="PTHR45228">
    <property type="entry name" value="CYCLIC DI-GMP PHOSPHODIESTERASE TM_0186-RELATED"/>
    <property type="match status" value="1"/>
</dbReference>
<evidence type="ECO:0000259" key="1">
    <source>
        <dbReference type="PROSITE" id="PS51832"/>
    </source>
</evidence>
<evidence type="ECO:0000313" key="3">
    <source>
        <dbReference type="Proteomes" id="UP000000814"/>
    </source>
</evidence>
<dbReference type="SMART" id="SM00471">
    <property type="entry name" value="HDc"/>
    <property type="match status" value="1"/>
</dbReference>